<name>L7FEE9_STRT8</name>
<gene>
    <name evidence="2" type="ORF">STRTUCAR8_00909</name>
</gene>
<feature type="non-terminal residue" evidence="2">
    <location>
        <position position="105"/>
    </location>
</feature>
<protein>
    <submittedName>
        <fullName evidence="2">Uncharacterized protein</fullName>
    </submittedName>
</protein>
<dbReference type="AlphaFoldDB" id="L7FEE9"/>
<dbReference type="EMBL" id="AEJB01000123">
    <property type="protein sequence ID" value="ELP69763.1"/>
    <property type="molecule type" value="Genomic_DNA"/>
</dbReference>
<organism evidence="2 3">
    <name type="scientific">Streptomyces turgidiscabies (strain Car8)</name>
    <dbReference type="NCBI Taxonomy" id="698760"/>
    <lineage>
        <taxon>Bacteria</taxon>
        <taxon>Bacillati</taxon>
        <taxon>Actinomycetota</taxon>
        <taxon>Actinomycetes</taxon>
        <taxon>Kitasatosporales</taxon>
        <taxon>Streptomycetaceae</taxon>
        <taxon>Streptomyces</taxon>
    </lineage>
</organism>
<evidence type="ECO:0000313" key="2">
    <source>
        <dbReference type="EMBL" id="ELP69763.1"/>
    </source>
</evidence>
<sequence length="105" mass="11132">MSADARRREFRDLPARPSHRTGSRRSAAVAWTRSTSTVSAAAASTAGRTRNCGPSQAGSSPRSPGDTPAVLRPGETKAPVRIAARMALLESGPVKGLVRPTPWRR</sequence>
<evidence type="ECO:0000313" key="3">
    <source>
        <dbReference type="Proteomes" id="UP000010931"/>
    </source>
</evidence>
<feature type="region of interest" description="Disordered" evidence="1">
    <location>
        <begin position="1"/>
        <end position="77"/>
    </location>
</feature>
<proteinExistence type="predicted"/>
<keyword evidence="3" id="KW-1185">Reference proteome</keyword>
<dbReference type="Proteomes" id="UP000010931">
    <property type="component" value="Unassembled WGS sequence"/>
</dbReference>
<feature type="compositionally biased region" description="Polar residues" evidence="1">
    <location>
        <begin position="52"/>
        <end position="62"/>
    </location>
</feature>
<accession>L7FEE9</accession>
<evidence type="ECO:0000256" key="1">
    <source>
        <dbReference type="SAM" id="MobiDB-lite"/>
    </source>
</evidence>
<comment type="caution">
    <text evidence="2">The sequence shown here is derived from an EMBL/GenBank/DDBJ whole genome shotgun (WGS) entry which is preliminary data.</text>
</comment>
<reference evidence="2 3" key="1">
    <citation type="journal article" date="2011" name="Plasmid">
        <title>Streptomyces turgidiscabies Car8 contains a modular pathogenicity island that shares virulence genes with other actinobacterial plant pathogens.</title>
        <authorList>
            <person name="Huguet-Tapia J.C."/>
            <person name="Badger J.H."/>
            <person name="Loria R."/>
            <person name="Pettis G.S."/>
        </authorList>
    </citation>
    <scope>NUCLEOTIDE SEQUENCE [LARGE SCALE GENOMIC DNA]</scope>
    <source>
        <strain evidence="2 3">Car8</strain>
    </source>
</reference>
<feature type="compositionally biased region" description="Low complexity" evidence="1">
    <location>
        <begin position="24"/>
        <end position="50"/>
    </location>
</feature>
<feature type="compositionally biased region" description="Basic and acidic residues" evidence="1">
    <location>
        <begin position="1"/>
        <end position="14"/>
    </location>
</feature>